<protein>
    <recommendedName>
        <fullName evidence="3">Zinc-finger domain-containing protein</fullName>
    </recommendedName>
</protein>
<dbReference type="Proteomes" id="UP000280307">
    <property type="component" value="Unassembled WGS sequence"/>
</dbReference>
<proteinExistence type="predicted"/>
<sequence>MTILECGDERCAMPPALSDAELMAAADGEADDAILQHLQHCPDCAVRLTHLRVLQVRLRQRLYRVDCLSTDLLIDYCQGLLDPYQYALVLHHLALCPHCMAEVAQLEQGHRQVDVLFQTSRRLLAPVP</sequence>
<reference evidence="1 2" key="1">
    <citation type="submission" date="2018-12" db="EMBL/GenBank/DDBJ databases">
        <title>Genome Sequence of Candidatus Viridilinea halotolerans isolated from saline sulfide-rich spring.</title>
        <authorList>
            <person name="Grouzdev D.S."/>
            <person name="Burganskaya E.I."/>
            <person name="Krutkina M.S."/>
            <person name="Sukhacheva M.V."/>
            <person name="Gorlenko V.M."/>
        </authorList>
    </citation>
    <scope>NUCLEOTIDE SEQUENCE [LARGE SCALE GENOMIC DNA]</scope>
    <source>
        <strain evidence="1">Chok-6</strain>
    </source>
</reference>
<organism evidence="1 2">
    <name type="scientific">Candidatus Viridilinea halotolerans</name>
    <dbReference type="NCBI Taxonomy" id="2491704"/>
    <lineage>
        <taxon>Bacteria</taxon>
        <taxon>Bacillati</taxon>
        <taxon>Chloroflexota</taxon>
        <taxon>Chloroflexia</taxon>
        <taxon>Chloroflexales</taxon>
        <taxon>Chloroflexineae</taxon>
        <taxon>Oscillochloridaceae</taxon>
        <taxon>Candidatus Viridilinea</taxon>
    </lineage>
</organism>
<dbReference type="InterPro" id="IPR041916">
    <property type="entry name" value="Anti_sigma_zinc_sf"/>
</dbReference>
<gene>
    <name evidence="1" type="ORF">EI684_02695</name>
</gene>
<evidence type="ECO:0000313" key="1">
    <source>
        <dbReference type="EMBL" id="RRR76589.1"/>
    </source>
</evidence>
<evidence type="ECO:0008006" key="3">
    <source>
        <dbReference type="Google" id="ProtNLM"/>
    </source>
</evidence>
<evidence type="ECO:0000313" key="2">
    <source>
        <dbReference type="Proteomes" id="UP000280307"/>
    </source>
</evidence>
<name>A0A426U8L2_9CHLR</name>
<dbReference type="AlphaFoldDB" id="A0A426U8L2"/>
<dbReference type="Gene3D" id="1.10.10.1320">
    <property type="entry name" value="Anti-sigma factor, zinc-finger domain"/>
    <property type="match status" value="1"/>
</dbReference>
<dbReference type="EMBL" id="RSAS01000110">
    <property type="protein sequence ID" value="RRR76589.1"/>
    <property type="molecule type" value="Genomic_DNA"/>
</dbReference>
<comment type="caution">
    <text evidence="1">The sequence shown here is derived from an EMBL/GenBank/DDBJ whole genome shotgun (WGS) entry which is preliminary data.</text>
</comment>
<accession>A0A426U8L2</accession>